<keyword evidence="1" id="KW-0488">Methylation</keyword>
<reference evidence="3" key="1">
    <citation type="submission" date="2017-02" db="EMBL/GenBank/DDBJ databases">
        <title>Comparative genomics and description of representatives of a novel lineage of planctomycetes thriving in anoxic sediments.</title>
        <authorList>
            <person name="Spring S."/>
            <person name="Bunk B."/>
            <person name="Sproer C."/>
            <person name="Klenk H.-P."/>
        </authorList>
    </citation>
    <scope>NUCLEOTIDE SEQUENCE [LARGE SCALE GENOMIC DNA]</scope>
    <source>
        <strain evidence="3">L21-RPul-D3</strain>
    </source>
</reference>
<evidence type="ECO:0000256" key="1">
    <source>
        <dbReference type="ARBA" id="ARBA00022481"/>
    </source>
</evidence>
<evidence type="ECO:0000313" key="3">
    <source>
        <dbReference type="Proteomes" id="UP000188273"/>
    </source>
</evidence>
<dbReference type="OrthoDB" id="249920at2"/>
<dbReference type="InterPro" id="IPR045584">
    <property type="entry name" value="Pilin-like"/>
</dbReference>
<dbReference type="GO" id="GO:0015628">
    <property type="term" value="P:protein secretion by the type II secretion system"/>
    <property type="evidence" value="ECO:0007669"/>
    <property type="project" value="InterPro"/>
</dbReference>
<sequence>MPYKKKGFTLVELLVVISIIALLLSILLPALGRAREMTRRIVCLSNMRQMLIAVSSYQTNNNDHFPPALLDVYGPNANPYVHYAWDFTRRYNMATNSWDYSPGLIWEGQGIEKIQQCPSFKGPAMWEGDRYTGYNYNTSYLGWAEPVGGWSPSEYIPTARITDIRRPAECAVFGDGQYGDNQANKFMRAPFSNPREKDISDSVRYAGTQGFRHLGKTNVAFADGHCESRKERYTNTRINSEYISDNCGFLSEDNSLYDLE</sequence>
<dbReference type="SUPFAM" id="SSF54523">
    <property type="entry name" value="Pili subunits"/>
    <property type="match status" value="1"/>
</dbReference>
<evidence type="ECO:0008006" key="4">
    <source>
        <dbReference type="Google" id="ProtNLM"/>
    </source>
</evidence>
<dbReference type="RefSeq" id="WP_077541909.1">
    <property type="nucleotide sequence ID" value="NZ_CP019633.1"/>
</dbReference>
<dbReference type="PROSITE" id="PS00409">
    <property type="entry name" value="PROKAR_NTER_METHYL"/>
    <property type="match status" value="1"/>
</dbReference>
<dbReference type="STRING" id="1940790.L21SP3_01694"/>
<accession>A0A1Q2HRH4</accession>
<gene>
    <name evidence="2" type="ORF">L21SP3_01694</name>
</gene>
<organism evidence="2 3">
    <name type="scientific">Sedimentisphaera cyanobacteriorum</name>
    <dbReference type="NCBI Taxonomy" id="1940790"/>
    <lineage>
        <taxon>Bacteria</taxon>
        <taxon>Pseudomonadati</taxon>
        <taxon>Planctomycetota</taxon>
        <taxon>Phycisphaerae</taxon>
        <taxon>Sedimentisphaerales</taxon>
        <taxon>Sedimentisphaeraceae</taxon>
        <taxon>Sedimentisphaera</taxon>
    </lineage>
</organism>
<dbReference type="EMBL" id="CP019633">
    <property type="protein sequence ID" value="AQQ09874.1"/>
    <property type="molecule type" value="Genomic_DNA"/>
</dbReference>
<dbReference type="NCBIfam" id="TIGR02532">
    <property type="entry name" value="IV_pilin_GFxxxE"/>
    <property type="match status" value="1"/>
</dbReference>
<dbReference type="InterPro" id="IPR012902">
    <property type="entry name" value="N_methyl_site"/>
</dbReference>
<dbReference type="PANTHER" id="PTHR30093">
    <property type="entry name" value="GENERAL SECRETION PATHWAY PROTEIN G"/>
    <property type="match status" value="1"/>
</dbReference>
<dbReference type="KEGG" id="pbu:L21SP3_01694"/>
<dbReference type="GO" id="GO:0015627">
    <property type="term" value="C:type II protein secretion system complex"/>
    <property type="evidence" value="ECO:0007669"/>
    <property type="project" value="InterPro"/>
</dbReference>
<name>A0A1Q2HRH4_9BACT</name>
<protein>
    <recommendedName>
        <fullName evidence="4">Type II secretion system protein G</fullName>
    </recommendedName>
</protein>
<dbReference type="Proteomes" id="UP000188273">
    <property type="component" value="Chromosome"/>
</dbReference>
<dbReference type="InterPro" id="IPR000983">
    <property type="entry name" value="Bac_GSPG_pilin"/>
</dbReference>
<keyword evidence="3" id="KW-1185">Reference proteome</keyword>
<dbReference type="AlphaFoldDB" id="A0A1Q2HRH4"/>
<evidence type="ECO:0000313" key="2">
    <source>
        <dbReference type="EMBL" id="AQQ09874.1"/>
    </source>
</evidence>
<dbReference type="Gene3D" id="3.30.700.10">
    <property type="entry name" value="Glycoprotein, Type 4 Pilin"/>
    <property type="match status" value="1"/>
</dbReference>
<dbReference type="PANTHER" id="PTHR30093:SF2">
    <property type="entry name" value="TYPE II SECRETION SYSTEM PROTEIN H"/>
    <property type="match status" value="1"/>
</dbReference>
<dbReference type="Pfam" id="PF07963">
    <property type="entry name" value="N_methyl"/>
    <property type="match status" value="1"/>
</dbReference>
<proteinExistence type="predicted"/>
<dbReference type="PRINTS" id="PR00813">
    <property type="entry name" value="BCTERIALGSPG"/>
</dbReference>